<name>A0A1T4TYI4_9BACT</name>
<dbReference type="PANTHER" id="PTHR43280:SF32">
    <property type="entry name" value="TRANSCRIPTIONAL REGULATORY PROTEIN"/>
    <property type="match status" value="1"/>
</dbReference>
<dbReference type="GO" id="GO:0003700">
    <property type="term" value="F:DNA-binding transcription factor activity"/>
    <property type="evidence" value="ECO:0007669"/>
    <property type="project" value="InterPro"/>
</dbReference>
<dbReference type="RefSeq" id="WP_159456243.1">
    <property type="nucleotide sequence ID" value="NZ_FUWZ01000007.1"/>
</dbReference>
<evidence type="ECO:0000256" key="2">
    <source>
        <dbReference type="ARBA" id="ARBA00023125"/>
    </source>
</evidence>
<evidence type="ECO:0000256" key="1">
    <source>
        <dbReference type="ARBA" id="ARBA00023015"/>
    </source>
</evidence>
<dbReference type="Proteomes" id="UP000190367">
    <property type="component" value="Unassembled WGS sequence"/>
</dbReference>
<evidence type="ECO:0000313" key="5">
    <source>
        <dbReference type="EMBL" id="SKA45516.1"/>
    </source>
</evidence>
<keyword evidence="6" id="KW-1185">Reference proteome</keyword>
<keyword evidence="3" id="KW-0804">Transcription</keyword>
<reference evidence="6" key="1">
    <citation type="submission" date="2017-02" db="EMBL/GenBank/DDBJ databases">
        <authorList>
            <person name="Varghese N."/>
            <person name="Submissions S."/>
        </authorList>
    </citation>
    <scope>NUCLEOTIDE SEQUENCE [LARGE SCALE GENOMIC DNA]</scope>
    <source>
        <strain evidence="6">DSM 22224</strain>
    </source>
</reference>
<dbReference type="EMBL" id="FUWZ01000007">
    <property type="protein sequence ID" value="SKA45516.1"/>
    <property type="molecule type" value="Genomic_DNA"/>
</dbReference>
<dbReference type="PANTHER" id="PTHR43280">
    <property type="entry name" value="ARAC-FAMILY TRANSCRIPTIONAL REGULATOR"/>
    <property type="match status" value="1"/>
</dbReference>
<dbReference type="GO" id="GO:0043565">
    <property type="term" value="F:sequence-specific DNA binding"/>
    <property type="evidence" value="ECO:0007669"/>
    <property type="project" value="InterPro"/>
</dbReference>
<dbReference type="InterPro" id="IPR009057">
    <property type="entry name" value="Homeodomain-like_sf"/>
</dbReference>
<dbReference type="AlphaFoldDB" id="A0A1T4TYI4"/>
<evidence type="ECO:0000313" key="6">
    <source>
        <dbReference type="Proteomes" id="UP000190367"/>
    </source>
</evidence>
<dbReference type="Gene3D" id="1.10.10.60">
    <property type="entry name" value="Homeodomain-like"/>
    <property type="match status" value="1"/>
</dbReference>
<protein>
    <submittedName>
        <fullName evidence="5">AraC-type DNA-binding protein</fullName>
    </submittedName>
</protein>
<evidence type="ECO:0000259" key="4">
    <source>
        <dbReference type="PROSITE" id="PS01124"/>
    </source>
</evidence>
<sequence length="287" mass="33427">MKTEEIAVLSLSMFQGGSDDCWVGDLEHVLEKFPVLEFPNRRRFYVLMIIERAQGTAIVDGHTLRLDHPKIICIHPGSIFSLEINRKAAGTLLCFTEDFFSIRYNNNALSNFTFLEREYGSHVRLTEEKALEWEQLATFMKREYNGQQKGADSVLRSFLNVMLCKLDREFSHIVPLMKKNTYEEKIKQFRSLLDEHFVAHKAPSFYASRLNITTNYLNKLCGKYHGVSTGELIRKRITIEAQRLLHYTVLPIADIAKQLEFESVSYFITFFKRNVGTTPENFRKNHQ</sequence>
<dbReference type="InterPro" id="IPR020449">
    <property type="entry name" value="Tscrpt_reg_AraC-type_HTH"/>
</dbReference>
<dbReference type="PRINTS" id="PR00032">
    <property type="entry name" value="HTHARAC"/>
</dbReference>
<dbReference type="STRING" id="634771.SAMN04488128_10724"/>
<proteinExistence type="predicted"/>
<keyword evidence="1" id="KW-0805">Transcription regulation</keyword>
<feature type="domain" description="HTH araC/xylS-type" evidence="4">
    <location>
        <begin position="187"/>
        <end position="285"/>
    </location>
</feature>
<dbReference type="InterPro" id="IPR018060">
    <property type="entry name" value="HTH_AraC"/>
</dbReference>
<dbReference type="SMART" id="SM00342">
    <property type="entry name" value="HTH_ARAC"/>
    <property type="match status" value="1"/>
</dbReference>
<organism evidence="5 6">
    <name type="scientific">Chitinophaga eiseniae</name>
    <dbReference type="NCBI Taxonomy" id="634771"/>
    <lineage>
        <taxon>Bacteria</taxon>
        <taxon>Pseudomonadati</taxon>
        <taxon>Bacteroidota</taxon>
        <taxon>Chitinophagia</taxon>
        <taxon>Chitinophagales</taxon>
        <taxon>Chitinophagaceae</taxon>
        <taxon>Chitinophaga</taxon>
    </lineage>
</organism>
<dbReference type="OrthoDB" id="2585681at2"/>
<dbReference type="Pfam" id="PF12833">
    <property type="entry name" value="HTH_18"/>
    <property type="match status" value="1"/>
</dbReference>
<dbReference type="SUPFAM" id="SSF46689">
    <property type="entry name" value="Homeodomain-like"/>
    <property type="match status" value="1"/>
</dbReference>
<evidence type="ECO:0000256" key="3">
    <source>
        <dbReference type="ARBA" id="ARBA00023163"/>
    </source>
</evidence>
<accession>A0A1T4TYI4</accession>
<keyword evidence="2 5" id="KW-0238">DNA-binding</keyword>
<dbReference type="PROSITE" id="PS01124">
    <property type="entry name" value="HTH_ARAC_FAMILY_2"/>
    <property type="match status" value="1"/>
</dbReference>
<gene>
    <name evidence="5" type="ORF">SAMN04488128_10724</name>
</gene>